<keyword evidence="4" id="KW-1185">Reference proteome</keyword>
<reference evidence="3 4" key="1">
    <citation type="submission" date="2017-06" db="EMBL/GenBank/DDBJ databases">
        <authorList>
            <consortium name="Pathogen Informatics"/>
        </authorList>
    </citation>
    <scope>NUCLEOTIDE SEQUENCE [LARGE SCALE GENOMIC DNA]</scope>
    <source>
        <strain evidence="3 4">NCTC12018</strain>
    </source>
</reference>
<name>A0A239ZII8_9FIRM</name>
<dbReference type="InterPro" id="IPR027417">
    <property type="entry name" value="P-loop_NTPase"/>
</dbReference>
<sequence>MYIRWMHIENYRNLADVVLSFHNDINYFVGENAVGKSNFLDLLEIIMECRGFGEGDFTDVNKPIRIDLELSLSELNHIYPLGGIEAEIIKKAKAASTASDMKGADRKSKTSSNGSSLNSINDDALSSELTYRVRLEQVVQEVYPRLYKVDDGQMEPMPLSMVRHALYVCHRDTSERELFSIPSSIYVELGHLLQSYVSKLEVPDRNIQHEINSLREDLDPYCMLNVQHLIEVLSTSATVERKYSADNVRLIMAVALKILAQIYMKVRSAAINLESLLVYDADGHRYLPIFISVDEPELHLSPYLQRAVLNYYRQIATNENEDFLGLIRELFQIDGLLGQLFVVTHSTDALVDDYRHIIRLYRDDQDMVCAACGVTFNFPKEVEKHLIMHFPEAKEALYSRCIIIVEGETEYGSFAGFGKRLGVDFDYFGICLINARGESSISKLQKLFHKFAIPTVALYDRDVEGKYAKGNGNVFYTDEICFEMDFVAHLLELRKRSVMDAIIRDIIDEGRPMVTKDMARRGYAKLGITKSQIVQRCLSNISDRKIDDLHIYYFSWFYANKGVIVGRRISQFLDASLIPPAFIAVVERAKTLSLGLA</sequence>
<dbReference type="PROSITE" id="PS00028">
    <property type="entry name" value="ZINC_FINGER_C2H2_1"/>
    <property type="match status" value="1"/>
</dbReference>
<dbReference type="RefSeq" id="WP_157728922.1">
    <property type="nucleotide sequence ID" value="NZ_LT906470.1"/>
</dbReference>
<dbReference type="Pfam" id="PF13175">
    <property type="entry name" value="AAA_15"/>
    <property type="match status" value="1"/>
</dbReference>
<feature type="domain" description="C2H2-type" evidence="2">
    <location>
        <begin position="367"/>
        <end position="394"/>
    </location>
</feature>
<feature type="compositionally biased region" description="Low complexity" evidence="1">
    <location>
        <begin position="110"/>
        <end position="119"/>
    </location>
</feature>
<dbReference type="Pfam" id="PF20469">
    <property type="entry name" value="OLD-like_TOPRIM"/>
    <property type="match status" value="1"/>
</dbReference>
<dbReference type="InterPro" id="IPR034139">
    <property type="entry name" value="TOPRIM_OLD"/>
</dbReference>
<dbReference type="AlphaFoldDB" id="A0A239ZII8"/>
<evidence type="ECO:0000313" key="3">
    <source>
        <dbReference type="EMBL" id="SNV70396.1"/>
    </source>
</evidence>
<dbReference type="InterPro" id="IPR041685">
    <property type="entry name" value="AAA_GajA/Old/RecF-like"/>
</dbReference>
<dbReference type="SUPFAM" id="SSF52540">
    <property type="entry name" value="P-loop containing nucleoside triphosphate hydrolases"/>
    <property type="match status" value="1"/>
</dbReference>
<dbReference type="PANTHER" id="PTHR43581:SF2">
    <property type="entry name" value="EXCINUCLEASE ATPASE SUBUNIT"/>
    <property type="match status" value="1"/>
</dbReference>
<accession>A0A239ZII8</accession>
<dbReference type="PROSITE" id="PS50157">
    <property type="entry name" value="ZINC_FINGER_C2H2_2"/>
    <property type="match status" value="1"/>
</dbReference>
<proteinExistence type="predicted"/>
<dbReference type="EMBL" id="LT906470">
    <property type="protein sequence ID" value="SNV70396.1"/>
    <property type="molecule type" value="Genomic_DNA"/>
</dbReference>
<dbReference type="Gene3D" id="3.40.50.300">
    <property type="entry name" value="P-loop containing nucleotide triphosphate hydrolases"/>
    <property type="match status" value="1"/>
</dbReference>
<dbReference type="InterPro" id="IPR013087">
    <property type="entry name" value="Znf_C2H2_type"/>
</dbReference>
<dbReference type="PANTHER" id="PTHR43581">
    <property type="entry name" value="ATP/GTP PHOSPHATASE"/>
    <property type="match status" value="1"/>
</dbReference>
<organism evidence="3 4">
    <name type="scientific">Veillonella rodentium</name>
    <dbReference type="NCBI Taxonomy" id="248315"/>
    <lineage>
        <taxon>Bacteria</taxon>
        <taxon>Bacillati</taxon>
        <taxon>Bacillota</taxon>
        <taxon>Negativicutes</taxon>
        <taxon>Veillonellales</taxon>
        <taxon>Veillonellaceae</taxon>
        <taxon>Veillonella</taxon>
    </lineage>
</organism>
<dbReference type="Proteomes" id="UP000214973">
    <property type="component" value="Chromosome 1"/>
</dbReference>
<evidence type="ECO:0000313" key="4">
    <source>
        <dbReference type="Proteomes" id="UP000214973"/>
    </source>
</evidence>
<dbReference type="KEGG" id="vrm:44547418_01362"/>
<evidence type="ECO:0000259" key="2">
    <source>
        <dbReference type="PROSITE" id="PS50157"/>
    </source>
</evidence>
<protein>
    <submittedName>
        <fullName evidence="3">Recombination protein F</fullName>
    </submittedName>
</protein>
<gene>
    <name evidence="3" type="ORF">SAMEA44547418_01362</name>
</gene>
<dbReference type="CDD" id="cd01026">
    <property type="entry name" value="TOPRIM_OLD"/>
    <property type="match status" value="1"/>
</dbReference>
<dbReference type="InterPro" id="IPR051396">
    <property type="entry name" value="Bact_Antivir_Def_Nuclease"/>
</dbReference>
<evidence type="ECO:0000256" key="1">
    <source>
        <dbReference type="SAM" id="MobiDB-lite"/>
    </source>
</evidence>
<feature type="region of interest" description="Disordered" evidence="1">
    <location>
        <begin position="100"/>
        <end position="119"/>
    </location>
</feature>